<dbReference type="AlphaFoldDB" id="A0A1I6PCU2"/>
<dbReference type="InterPro" id="IPR003587">
    <property type="entry name" value="Hint_dom_N"/>
</dbReference>
<sequence>MDSYINSGAGFPAGTLVNTDKGLIQIHEIKAGDMVLSSPEQGNGSIREYKRVINTFKAESEEIYELIIRKTINPDLEYVEDGIQRNIYEMIYLTGGHPIYVENSVFVEGWDNESNIDQINARSNSWQAARDLRIYDQIVVSNPKHGDGAGYEVVSIAPVQDVNRNYGFISAATVDDNKPFDTLVYLNDDNYYIIGGDINEGIKIKRDYFVGPYRHVDYPNDYPFYKDFQENYEKIIASVRGYIADIPTLCRPVYNFEVEDYHTYFVGEQGLWGHN</sequence>
<dbReference type="Gene3D" id="2.170.16.10">
    <property type="entry name" value="Hedgehog/Intein (Hint) domain"/>
    <property type="match status" value="2"/>
</dbReference>
<dbReference type="RefSeq" id="WP_074943505.1">
    <property type="nucleotide sequence ID" value="NZ_CAJJDZ010000002.1"/>
</dbReference>
<dbReference type="SMART" id="SM00306">
    <property type="entry name" value="HintN"/>
    <property type="match status" value="1"/>
</dbReference>
<keyword evidence="3" id="KW-1185">Reference proteome</keyword>
<dbReference type="Proteomes" id="UP000182827">
    <property type="component" value="Unassembled WGS sequence"/>
</dbReference>
<accession>A0A1I6PCU2</accession>
<evidence type="ECO:0000313" key="3">
    <source>
        <dbReference type="Proteomes" id="UP000182827"/>
    </source>
</evidence>
<evidence type="ECO:0000313" key="2">
    <source>
        <dbReference type="EMBL" id="SFS37991.1"/>
    </source>
</evidence>
<dbReference type="SUPFAM" id="SSF51294">
    <property type="entry name" value="Hedgehog/intein (Hint) domain"/>
    <property type="match status" value="1"/>
</dbReference>
<name>A0A1I6PCU2_9GAMM</name>
<proteinExistence type="predicted"/>
<gene>
    <name evidence="2" type="ORF">SAMN05444586_100244</name>
</gene>
<dbReference type="InterPro" id="IPR030934">
    <property type="entry name" value="Intein_C"/>
</dbReference>
<organism evidence="2 3">
    <name type="scientific">Acinetobacter bohemicus</name>
    <dbReference type="NCBI Taxonomy" id="1435036"/>
    <lineage>
        <taxon>Bacteria</taxon>
        <taxon>Pseudomonadati</taxon>
        <taxon>Pseudomonadota</taxon>
        <taxon>Gammaproteobacteria</taxon>
        <taxon>Moraxellales</taxon>
        <taxon>Moraxellaceae</taxon>
        <taxon>Acinetobacter</taxon>
    </lineage>
</organism>
<feature type="domain" description="Hint" evidence="1">
    <location>
        <begin position="8"/>
        <end position="142"/>
    </location>
</feature>
<dbReference type="EMBL" id="FOZU01000002">
    <property type="protein sequence ID" value="SFS37991.1"/>
    <property type="molecule type" value="Genomic_DNA"/>
</dbReference>
<evidence type="ECO:0000259" key="1">
    <source>
        <dbReference type="SMART" id="SM00306"/>
    </source>
</evidence>
<reference evidence="3" key="1">
    <citation type="submission" date="2016-10" db="EMBL/GenBank/DDBJ databases">
        <authorList>
            <person name="Varghese N."/>
            <person name="Submissions S."/>
        </authorList>
    </citation>
    <scope>NUCLEOTIDE SEQUENCE [LARGE SCALE GENOMIC DNA]</scope>
    <source>
        <strain evidence="3">ANC 5076</strain>
    </source>
</reference>
<dbReference type="InterPro" id="IPR036844">
    <property type="entry name" value="Hint_dom_sf"/>
</dbReference>
<dbReference type="NCBIfam" id="TIGR01443">
    <property type="entry name" value="intein_Cterm"/>
    <property type="match status" value="1"/>
</dbReference>
<protein>
    <submittedName>
        <fullName evidence="2">Intein C-terminal splicing region</fullName>
    </submittedName>
</protein>